<feature type="region of interest" description="Disordered" evidence="2">
    <location>
        <begin position="240"/>
        <end position="279"/>
    </location>
</feature>
<comment type="caution">
    <text evidence="3">The sequence shown here is derived from an EMBL/GenBank/DDBJ whole genome shotgun (WGS) entry which is preliminary data.</text>
</comment>
<evidence type="ECO:0000256" key="1">
    <source>
        <dbReference type="SAM" id="Coils"/>
    </source>
</evidence>
<feature type="compositionally biased region" description="Polar residues" evidence="2">
    <location>
        <begin position="143"/>
        <end position="155"/>
    </location>
</feature>
<accession>A0ABR2HXM9</accession>
<feature type="compositionally biased region" description="Polar residues" evidence="2">
    <location>
        <begin position="186"/>
        <end position="206"/>
    </location>
</feature>
<dbReference type="Proteomes" id="UP001470230">
    <property type="component" value="Unassembled WGS sequence"/>
</dbReference>
<feature type="coiled-coil region" evidence="1">
    <location>
        <begin position="285"/>
        <end position="350"/>
    </location>
</feature>
<sequence length="420" mass="47884">MSAEKLKALVEKGNLINLNIVSDSLANLLNEVANMLVEQQKQIVELKKEIGDKCSQTEFDSFKSQWIADRDTIMRSFPSIEDKIAQVNNDLKTQNEETKEFVENSISNVLISVDNRILQKTDLIASNQQYLTHSLSELEEKVNSYQKSNTSSLASGRSGRNPPQYDEMDIQDRLQKLEDQVSQIINKDTESSQGQITDRSLSANLESSEKDPNSGTEPTQKIQIDENTLEVLRAEIKDQLQQMQQQIESTSKEQNDQENPNDEGNQDFLGQGDFAGNEQDGYNEFEQMKVEIGQIEEAIEEQNKNLISRIERKMEISLVERMFEKLRLIITSTKDEIAALERKIDAFVEKKQMEEYVQGTIRNLLEDEHASFTNKPIRCLACGRPKLNASNLEIMPTTTQASTKDRNSELPVLKFTIPRL</sequence>
<protein>
    <submittedName>
        <fullName evidence="3">Uncharacterized protein</fullName>
    </submittedName>
</protein>
<evidence type="ECO:0000313" key="4">
    <source>
        <dbReference type="Proteomes" id="UP001470230"/>
    </source>
</evidence>
<reference evidence="3 4" key="1">
    <citation type="submission" date="2024-04" db="EMBL/GenBank/DDBJ databases">
        <title>Tritrichomonas musculus Genome.</title>
        <authorList>
            <person name="Alves-Ferreira E."/>
            <person name="Grigg M."/>
            <person name="Lorenzi H."/>
            <person name="Galac M."/>
        </authorList>
    </citation>
    <scope>NUCLEOTIDE SEQUENCE [LARGE SCALE GENOMIC DNA]</scope>
    <source>
        <strain evidence="3 4">EAF2021</strain>
    </source>
</reference>
<dbReference type="EMBL" id="JAPFFF010000021">
    <property type="protein sequence ID" value="KAK8854282.1"/>
    <property type="molecule type" value="Genomic_DNA"/>
</dbReference>
<proteinExistence type="predicted"/>
<keyword evidence="4" id="KW-1185">Reference proteome</keyword>
<feature type="region of interest" description="Disordered" evidence="2">
    <location>
        <begin position="186"/>
        <end position="226"/>
    </location>
</feature>
<evidence type="ECO:0000256" key="2">
    <source>
        <dbReference type="SAM" id="MobiDB-lite"/>
    </source>
</evidence>
<keyword evidence="1" id="KW-0175">Coiled coil</keyword>
<evidence type="ECO:0000313" key="3">
    <source>
        <dbReference type="EMBL" id="KAK8854282.1"/>
    </source>
</evidence>
<gene>
    <name evidence="3" type="ORF">M9Y10_016841</name>
</gene>
<feature type="region of interest" description="Disordered" evidence="2">
    <location>
        <begin position="142"/>
        <end position="166"/>
    </location>
</feature>
<feature type="compositionally biased region" description="Polar residues" evidence="2">
    <location>
        <begin position="213"/>
        <end position="226"/>
    </location>
</feature>
<organism evidence="3 4">
    <name type="scientific">Tritrichomonas musculus</name>
    <dbReference type="NCBI Taxonomy" id="1915356"/>
    <lineage>
        <taxon>Eukaryota</taxon>
        <taxon>Metamonada</taxon>
        <taxon>Parabasalia</taxon>
        <taxon>Tritrichomonadida</taxon>
        <taxon>Tritrichomonadidae</taxon>
        <taxon>Tritrichomonas</taxon>
    </lineage>
</organism>
<name>A0ABR2HXM9_9EUKA</name>